<sequence>MKLKLWWRPWWLRLRNQEELDKASLTHSNIFLWPSRYGVSWLAMASVLFIFGVNYQNNLVILFSFFLISLFITNLVYSYRNLAGLELEPLSSGNAFSGETIHFVLQLSSERQRLGLMLRFVGQRRTPLFDLSDQRIELQLPYLSNRRGPLKPGPILIESRFPMGLCRARAKVHCRWNALVWAKPDSQWLQSNASAQQPDTDQPELSGLAKYQPGESKSRVAWKQLAQNRGWYSKQFDSGPVQSTTLSLDPLPGPGFERKVRQLSAQIEWFSTSGLPFSLVLPGSTVNEGQGERQRQLCQNALAALPIGQGVES</sequence>
<organism evidence="2 3">
    <name type="scientific">Paraferrimonas sedimenticola</name>
    <dbReference type="NCBI Taxonomy" id="375674"/>
    <lineage>
        <taxon>Bacteria</taxon>
        <taxon>Pseudomonadati</taxon>
        <taxon>Pseudomonadota</taxon>
        <taxon>Gammaproteobacteria</taxon>
        <taxon>Alteromonadales</taxon>
        <taxon>Ferrimonadaceae</taxon>
        <taxon>Paraferrimonas</taxon>
    </lineage>
</organism>
<dbReference type="EMBL" id="BSNC01000004">
    <property type="protein sequence ID" value="GLP96478.1"/>
    <property type="molecule type" value="Genomic_DNA"/>
</dbReference>
<evidence type="ECO:0000313" key="2">
    <source>
        <dbReference type="EMBL" id="GLP96478.1"/>
    </source>
</evidence>
<dbReference type="PANTHER" id="PTHR34351">
    <property type="entry name" value="SLR1927 PROTEIN-RELATED"/>
    <property type="match status" value="1"/>
</dbReference>
<dbReference type="RefSeq" id="WP_095505092.1">
    <property type="nucleotide sequence ID" value="NZ_BSNC01000004.1"/>
</dbReference>
<accession>A0AA37W160</accession>
<dbReference type="AlphaFoldDB" id="A0AA37W160"/>
<keyword evidence="1" id="KW-0472">Membrane</keyword>
<keyword evidence="1" id="KW-0812">Transmembrane</keyword>
<gene>
    <name evidence="2" type="ORF">GCM10007895_17840</name>
</gene>
<evidence type="ECO:0000313" key="3">
    <source>
        <dbReference type="Proteomes" id="UP001161422"/>
    </source>
</evidence>
<keyword evidence="1" id="KW-1133">Transmembrane helix</keyword>
<keyword evidence="3" id="KW-1185">Reference proteome</keyword>
<dbReference type="PANTHER" id="PTHR34351:SF1">
    <property type="entry name" value="SLR1927 PROTEIN"/>
    <property type="match status" value="1"/>
</dbReference>
<feature type="transmembrane region" description="Helical" evidence="1">
    <location>
        <begin position="37"/>
        <end position="53"/>
    </location>
</feature>
<reference evidence="2" key="2">
    <citation type="submission" date="2023-01" db="EMBL/GenBank/DDBJ databases">
        <title>Draft genome sequence of Paraferrimonas sedimenticola strain NBRC 101628.</title>
        <authorList>
            <person name="Sun Q."/>
            <person name="Mori K."/>
        </authorList>
    </citation>
    <scope>NUCLEOTIDE SEQUENCE</scope>
    <source>
        <strain evidence="2">NBRC 101628</strain>
    </source>
</reference>
<proteinExistence type="predicted"/>
<reference evidence="2" key="1">
    <citation type="journal article" date="2014" name="Int. J. Syst. Evol. Microbiol.">
        <title>Complete genome sequence of Corynebacterium casei LMG S-19264T (=DSM 44701T), isolated from a smear-ripened cheese.</title>
        <authorList>
            <consortium name="US DOE Joint Genome Institute (JGI-PGF)"/>
            <person name="Walter F."/>
            <person name="Albersmeier A."/>
            <person name="Kalinowski J."/>
            <person name="Ruckert C."/>
        </authorList>
    </citation>
    <scope>NUCLEOTIDE SEQUENCE</scope>
    <source>
        <strain evidence="2">NBRC 101628</strain>
    </source>
</reference>
<feature type="transmembrane region" description="Helical" evidence="1">
    <location>
        <begin position="59"/>
        <end position="77"/>
    </location>
</feature>
<name>A0AA37W160_9GAMM</name>
<dbReference type="Proteomes" id="UP001161422">
    <property type="component" value="Unassembled WGS sequence"/>
</dbReference>
<evidence type="ECO:0000256" key="1">
    <source>
        <dbReference type="SAM" id="Phobius"/>
    </source>
</evidence>
<protein>
    <submittedName>
        <fullName evidence="2">DUF58 domain-containing protein</fullName>
    </submittedName>
</protein>
<comment type="caution">
    <text evidence="2">The sequence shown here is derived from an EMBL/GenBank/DDBJ whole genome shotgun (WGS) entry which is preliminary data.</text>
</comment>